<protein>
    <submittedName>
        <fullName evidence="2">Uncharacterized protein</fullName>
    </submittedName>
</protein>
<feature type="compositionally biased region" description="Basic and acidic residues" evidence="1">
    <location>
        <begin position="38"/>
        <end position="48"/>
    </location>
</feature>
<proteinExistence type="predicted"/>
<dbReference type="Proteomes" id="UP000239550">
    <property type="component" value="Unassembled WGS sequence"/>
</dbReference>
<evidence type="ECO:0000256" key="1">
    <source>
        <dbReference type="SAM" id="MobiDB-lite"/>
    </source>
</evidence>
<feature type="compositionally biased region" description="Basic and acidic residues" evidence="1">
    <location>
        <begin position="10"/>
        <end position="30"/>
    </location>
</feature>
<gene>
    <name evidence="2" type="ORF">C6H66_17505</name>
</gene>
<dbReference type="AlphaFoldDB" id="A0A2S8PXY3"/>
<evidence type="ECO:0000313" key="3">
    <source>
        <dbReference type="Proteomes" id="UP000239550"/>
    </source>
</evidence>
<reference evidence="2 3" key="1">
    <citation type="submission" date="2018-02" db="EMBL/GenBank/DDBJ databases">
        <title>Five New Genomes of Indian Photorhabdus Isolates TSA.</title>
        <authorList>
            <person name="Dubay B."/>
            <person name="Somvanshi V.S."/>
        </authorList>
    </citation>
    <scope>NUCLEOTIDE SEQUENCE [LARGE SCALE GENOMIC DNA]</scope>
    <source>
        <strain evidence="2 3">H1</strain>
    </source>
</reference>
<name>A0A2S8PXY3_9GAMM</name>
<keyword evidence="3" id="KW-1185">Reference proteome</keyword>
<comment type="caution">
    <text evidence="2">The sequence shown here is derived from an EMBL/GenBank/DDBJ whole genome shotgun (WGS) entry which is preliminary data.</text>
</comment>
<feature type="region of interest" description="Disordered" evidence="1">
    <location>
        <begin position="1"/>
        <end position="48"/>
    </location>
</feature>
<sequence>MFSTYSNKNDNQKRNKINTEEKHENTETDNHLGINIDNTEKSKPDIEPKDVTTDIIEAGTLLYKTTAIPDFLDNAENLGLAEYKKLHEDIHDYLNLGKFKDADKLKKIHSGQVNISP</sequence>
<accession>A0A2S8PXY3</accession>
<dbReference type="EMBL" id="PUWT01000050">
    <property type="protein sequence ID" value="PQQ23948.1"/>
    <property type="molecule type" value="Genomic_DNA"/>
</dbReference>
<organism evidence="2 3">
    <name type="scientific">Photorhabdus hindustanensis</name>
    <dbReference type="NCBI Taxonomy" id="2918802"/>
    <lineage>
        <taxon>Bacteria</taxon>
        <taxon>Pseudomonadati</taxon>
        <taxon>Pseudomonadota</taxon>
        <taxon>Gammaproteobacteria</taxon>
        <taxon>Enterobacterales</taxon>
        <taxon>Morganellaceae</taxon>
        <taxon>Photorhabdus</taxon>
    </lineage>
</organism>
<evidence type="ECO:0000313" key="2">
    <source>
        <dbReference type="EMBL" id="PQQ23948.1"/>
    </source>
</evidence>
<dbReference type="RefSeq" id="WP_105396250.1">
    <property type="nucleotide sequence ID" value="NZ_CAWNTA010000117.1"/>
</dbReference>